<protein>
    <submittedName>
        <fullName evidence="1">Uncharacterized protein</fullName>
    </submittedName>
</protein>
<accession>A0A4Q9R9J6</accession>
<gene>
    <name evidence="1" type="ORF">DNJ96_08590</name>
</gene>
<reference evidence="1 2" key="1">
    <citation type="submission" date="2018-06" db="EMBL/GenBank/DDBJ databases">
        <title>Three novel Pseudomonas species isolated from symptomatic oak.</title>
        <authorList>
            <person name="Bueno-Gonzalez V."/>
            <person name="Brady C."/>
        </authorList>
    </citation>
    <scope>NUCLEOTIDE SEQUENCE [LARGE SCALE GENOMIC DNA]</scope>
    <source>
        <strain evidence="1 2">P17C</strain>
    </source>
</reference>
<name>A0A4Q9R9J6_9GAMM</name>
<dbReference type="Proteomes" id="UP000292639">
    <property type="component" value="Unassembled WGS sequence"/>
</dbReference>
<proteinExistence type="predicted"/>
<organism evidence="1 2">
    <name type="scientific">Stutzerimonas kirkiae</name>
    <dbReference type="NCBI Taxonomy" id="2211392"/>
    <lineage>
        <taxon>Bacteria</taxon>
        <taxon>Pseudomonadati</taxon>
        <taxon>Pseudomonadota</taxon>
        <taxon>Gammaproteobacteria</taxon>
        <taxon>Pseudomonadales</taxon>
        <taxon>Pseudomonadaceae</taxon>
        <taxon>Stutzerimonas</taxon>
    </lineage>
</organism>
<dbReference type="EMBL" id="QJUP01000009">
    <property type="protein sequence ID" value="TBU97347.1"/>
    <property type="molecule type" value="Genomic_DNA"/>
</dbReference>
<evidence type="ECO:0000313" key="2">
    <source>
        <dbReference type="Proteomes" id="UP000292639"/>
    </source>
</evidence>
<dbReference type="AlphaFoldDB" id="A0A4Q9R9J6"/>
<keyword evidence="2" id="KW-1185">Reference proteome</keyword>
<comment type="caution">
    <text evidence="1">The sequence shown here is derived from an EMBL/GenBank/DDBJ whole genome shotgun (WGS) entry which is preliminary data.</text>
</comment>
<sequence length="86" mass="9642">MMMPKKHQVALLYVGARKALEWGVCRALKSMGRGLDTGFSRESAALFWCMLARVGAWSFSLCRRLPLQAVPRSALPAALIRERRPP</sequence>
<evidence type="ECO:0000313" key="1">
    <source>
        <dbReference type="EMBL" id="TBU97347.1"/>
    </source>
</evidence>